<keyword evidence="2" id="KW-1185">Reference proteome</keyword>
<protein>
    <submittedName>
        <fullName evidence="1">Uncharacterized protein</fullName>
    </submittedName>
</protein>
<evidence type="ECO:0000313" key="1">
    <source>
        <dbReference type="EMBL" id="GJE84542.1"/>
    </source>
</evidence>
<dbReference type="EMBL" id="BPQB01000001">
    <property type="protein sequence ID" value="GJE84542.1"/>
    <property type="molecule type" value="Genomic_DNA"/>
</dbReference>
<dbReference type="Proteomes" id="UP000703269">
    <property type="component" value="Unassembled WGS sequence"/>
</dbReference>
<dbReference type="AlphaFoldDB" id="A0A9P3FXY4"/>
<proteinExistence type="predicted"/>
<accession>A0A9P3FXY4</accession>
<gene>
    <name evidence="1" type="ORF">PsYK624_006180</name>
</gene>
<organism evidence="1 2">
    <name type="scientific">Phanerochaete sordida</name>
    <dbReference type="NCBI Taxonomy" id="48140"/>
    <lineage>
        <taxon>Eukaryota</taxon>
        <taxon>Fungi</taxon>
        <taxon>Dikarya</taxon>
        <taxon>Basidiomycota</taxon>
        <taxon>Agaricomycotina</taxon>
        <taxon>Agaricomycetes</taxon>
        <taxon>Polyporales</taxon>
        <taxon>Phanerochaetaceae</taxon>
        <taxon>Phanerochaete</taxon>
    </lineage>
</organism>
<name>A0A9P3FXY4_9APHY</name>
<sequence>MYATKSSYVSSASPGPSSMVPWHIPRQRLHVLSFSMGFDGELNLRGYSAFSSRTAMQFSETSPSAFCSYGRFSGRTVETTLPTASPARADRTAAYTSPGAMQTRTGSVASCCIATGGWGHLGCRTQNTSLT</sequence>
<reference evidence="1 2" key="1">
    <citation type="submission" date="2021-08" db="EMBL/GenBank/DDBJ databases">
        <title>Draft Genome Sequence of Phanerochaete sordida strain YK-624.</title>
        <authorList>
            <person name="Mori T."/>
            <person name="Dohra H."/>
            <person name="Suzuki T."/>
            <person name="Kawagishi H."/>
            <person name="Hirai H."/>
        </authorList>
    </citation>
    <scope>NUCLEOTIDE SEQUENCE [LARGE SCALE GENOMIC DNA]</scope>
    <source>
        <strain evidence="1 2">YK-624</strain>
    </source>
</reference>
<evidence type="ECO:0000313" key="2">
    <source>
        <dbReference type="Proteomes" id="UP000703269"/>
    </source>
</evidence>
<comment type="caution">
    <text evidence="1">The sequence shown here is derived from an EMBL/GenBank/DDBJ whole genome shotgun (WGS) entry which is preliminary data.</text>
</comment>